<comment type="caution">
    <text evidence="9">The sequence shown here is derived from an EMBL/GenBank/DDBJ whole genome shotgun (WGS) entry which is preliminary data.</text>
</comment>
<feature type="transmembrane region" description="Helical" evidence="7">
    <location>
        <begin position="111"/>
        <end position="131"/>
    </location>
</feature>
<feature type="transmembrane region" description="Helical" evidence="7">
    <location>
        <begin position="20"/>
        <end position="42"/>
    </location>
</feature>
<evidence type="ECO:0000259" key="8">
    <source>
        <dbReference type="SMART" id="SM00014"/>
    </source>
</evidence>
<dbReference type="GO" id="GO:0016787">
    <property type="term" value="F:hydrolase activity"/>
    <property type="evidence" value="ECO:0007669"/>
    <property type="project" value="UniProtKB-KW"/>
</dbReference>
<accession>A0A7C9PPE8</accession>
<evidence type="ECO:0000256" key="6">
    <source>
        <dbReference type="ARBA" id="ARBA00023136"/>
    </source>
</evidence>
<dbReference type="SUPFAM" id="SSF48317">
    <property type="entry name" value="Acid phosphatase/Vanadium-dependent haloperoxidase"/>
    <property type="match status" value="1"/>
</dbReference>
<dbReference type="GO" id="GO:0005886">
    <property type="term" value="C:plasma membrane"/>
    <property type="evidence" value="ECO:0007669"/>
    <property type="project" value="UniProtKB-SubCell"/>
</dbReference>
<evidence type="ECO:0000256" key="1">
    <source>
        <dbReference type="ARBA" id="ARBA00004651"/>
    </source>
</evidence>
<protein>
    <submittedName>
        <fullName evidence="9">Phosphatase PAP2 family protein</fullName>
    </submittedName>
</protein>
<keyword evidence="4" id="KW-0378">Hydrolase</keyword>
<sequence>MNEVIEHRSPLWTAPALVMNSIGGGIVATVILPVVVIGVLCLRRRFWSALFYAIATALSGALVQLLKFSFERPRPTDILVTADLGSFPSGHTANAATLAVILGIVLQRTWVWFAGVIYAVAMAVSRTYLGAHWLSDTIGGLVLGAAVVVIVWTPLATRMHAERDRGRARRLAARRDSVGA</sequence>
<evidence type="ECO:0000256" key="2">
    <source>
        <dbReference type="ARBA" id="ARBA00022475"/>
    </source>
</evidence>
<proteinExistence type="predicted"/>
<dbReference type="PANTHER" id="PTHR14969:SF62">
    <property type="entry name" value="DECAPRENYLPHOSPHORYL-5-PHOSPHORIBOSE PHOSPHATASE RV3807C-RELATED"/>
    <property type="match status" value="1"/>
</dbReference>
<dbReference type="CDD" id="cd03392">
    <property type="entry name" value="PAP2_like_2"/>
    <property type="match status" value="1"/>
</dbReference>
<dbReference type="InterPro" id="IPR000326">
    <property type="entry name" value="PAP2/HPO"/>
</dbReference>
<gene>
    <name evidence="9" type="ORF">G3T37_12355</name>
</gene>
<feature type="domain" description="Phosphatidic acid phosphatase type 2/haloperoxidase" evidence="8">
    <location>
        <begin position="49"/>
        <end position="152"/>
    </location>
</feature>
<dbReference type="AlphaFoldDB" id="A0A7C9PPE8"/>
<dbReference type="EMBL" id="JAAGWZ010000004">
    <property type="protein sequence ID" value="NEM92146.1"/>
    <property type="molecule type" value="Genomic_DNA"/>
</dbReference>
<organism evidence="9 10">
    <name type="scientific">Galbitalea soli</name>
    <dbReference type="NCBI Taxonomy" id="1268042"/>
    <lineage>
        <taxon>Bacteria</taxon>
        <taxon>Bacillati</taxon>
        <taxon>Actinomycetota</taxon>
        <taxon>Actinomycetes</taxon>
        <taxon>Micrococcales</taxon>
        <taxon>Microbacteriaceae</taxon>
        <taxon>Galbitalea</taxon>
    </lineage>
</organism>
<dbReference type="InterPro" id="IPR036938">
    <property type="entry name" value="PAP2/HPO_sf"/>
</dbReference>
<dbReference type="Proteomes" id="UP000479756">
    <property type="component" value="Unassembled WGS sequence"/>
</dbReference>
<dbReference type="Pfam" id="PF01569">
    <property type="entry name" value="PAP2"/>
    <property type="match status" value="1"/>
</dbReference>
<dbReference type="SMART" id="SM00014">
    <property type="entry name" value="acidPPc"/>
    <property type="match status" value="1"/>
</dbReference>
<dbReference type="PANTHER" id="PTHR14969">
    <property type="entry name" value="SPHINGOSINE-1-PHOSPHATE PHOSPHOHYDROLASE"/>
    <property type="match status" value="1"/>
</dbReference>
<feature type="transmembrane region" description="Helical" evidence="7">
    <location>
        <begin position="86"/>
        <end position="106"/>
    </location>
</feature>
<keyword evidence="10" id="KW-1185">Reference proteome</keyword>
<name>A0A7C9PPE8_9MICO</name>
<evidence type="ECO:0000256" key="4">
    <source>
        <dbReference type="ARBA" id="ARBA00022801"/>
    </source>
</evidence>
<dbReference type="Gene3D" id="1.20.144.10">
    <property type="entry name" value="Phosphatidic acid phosphatase type 2/haloperoxidase"/>
    <property type="match status" value="2"/>
</dbReference>
<reference evidence="9 10" key="1">
    <citation type="journal article" date="2014" name="Int. J. Syst. Evol. Microbiol.">
        <title>Description of Galbitalea soli gen. nov., sp. nov., and Frondihabitans sucicola sp. nov.</title>
        <authorList>
            <person name="Kim S.J."/>
            <person name="Lim J.M."/>
            <person name="Ahn J.H."/>
            <person name="Weon H.Y."/>
            <person name="Hamada M."/>
            <person name="Suzuki K."/>
            <person name="Ahn T.Y."/>
            <person name="Kwon S.W."/>
        </authorList>
    </citation>
    <scope>NUCLEOTIDE SEQUENCE [LARGE SCALE GENOMIC DNA]</scope>
    <source>
        <strain evidence="9 10">NBRC 108727</strain>
    </source>
</reference>
<evidence type="ECO:0000313" key="9">
    <source>
        <dbReference type="EMBL" id="NEM92146.1"/>
    </source>
</evidence>
<comment type="subcellular location">
    <subcellularLocation>
        <location evidence="1">Cell membrane</location>
        <topology evidence="1">Multi-pass membrane protein</topology>
    </subcellularLocation>
</comment>
<keyword evidence="2" id="KW-1003">Cell membrane</keyword>
<evidence type="ECO:0000256" key="3">
    <source>
        <dbReference type="ARBA" id="ARBA00022692"/>
    </source>
</evidence>
<keyword evidence="5 7" id="KW-1133">Transmembrane helix</keyword>
<evidence type="ECO:0000256" key="7">
    <source>
        <dbReference type="SAM" id="Phobius"/>
    </source>
</evidence>
<keyword evidence="3 7" id="KW-0812">Transmembrane</keyword>
<feature type="transmembrane region" description="Helical" evidence="7">
    <location>
        <begin position="137"/>
        <end position="157"/>
    </location>
</feature>
<evidence type="ECO:0000256" key="5">
    <source>
        <dbReference type="ARBA" id="ARBA00022989"/>
    </source>
</evidence>
<keyword evidence="6 7" id="KW-0472">Membrane</keyword>
<feature type="transmembrane region" description="Helical" evidence="7">
    <location>
        <begin position="49"/>
        <end position="66"/>
    </location>
</feature>
<evidence type="ECO:0000313" key="10">
    <source>
        <dbReference type="Proteomes" id="UP000479756"/>
    </source>
</evidence>